<gene>
    <name evidence="1" type="ORF">TAV2_LOCUS5820</name>
</gene>
<name>A0AAU9RSQ7_THLAR</name>
<organism evidence="1 2">
    <name type="scientific">Thlaspi arvense</name>
    <name type="common">Field penny-cress</name>
    <dbReference type="NCBI Taxonomy" id="13288"/>
    <lineage>
        <taxon>Eukaryota</taxon>
        <taxon>Viridiplantae</taxon>
        <taxon>Streptophyta</taxon>
        <taxon>Embryophyta</taxon>
        <taxon>Tracheophyta</taxon>
        <taxon>Spermatophyta</taxon>
        <taxon>Magnoliopsida</taxon>
        <taxon>eudicotyledons</taxon>
        <taxon>Gunneridae</taxon>
        <taxon>Pentapetalae</taxon>
        <taxon>rosids</taxon>
        <taxon>malvids</taxon>
        <taxon>Brassicales</taxon>
        <taxon>Brassicaceae</taxon>
        <taxon>Thlaspideae</taxon>
        <taxon>Thlaspi</taxon>
    </lineage>
</organism>
<evidence type="ECO:0000313" key="2">
    <source>
        <dbReference type="Proteomes" id="UP000836841"/>
    </source>
</evidence>
<evidence type="ECO:0008006" key="3">
    <source>
        <dbReference type="Google" id="ProtNLM"/>
    </source>
</evidence>
<accession>A0AAU9RSQ7</accession>
<protein>
    <recommendedName>
        <fullName evidence="3">Reverse transcriptase</fullName>
    </recommendedName>
</protein>
<feature type="non-terminal residue" evidence="1">
    <location>
        <position position="1"/>
    </location>
</feature>
<dbReference type="EMBL" id="OU466858">
    <property type="protein sequence ID" value="CAH2046905.1"/>
    <property type="molecule type" value="Genomic_DNA"/>
</dbReference>
<keyword evidence="2" id="KW-1185">Reference proteome</keyword>
<dbReference type="AlphaFoldDB" id="A0AAU9RSQ7"/>
<reference evidence="1 2" key="1">
    <citation type="submission" date="2022-03" db="EMBL/GenBank/DDBJ databases">
        <authorList>
            <person name="Nunn A."/>
            <person name="Chopra R."/>
            <person name="Nunn A."/>
            <person name="Contreras Garrido A."/>
        </authorList>
    </citation>
    <scope>NUCLEOTIDE SEQUENCE [LARGE SCALE GENOMIC DNA]</scope>
</reference>
<dbReference type="Proteomes" id="UP000836841">
    <property type="component" value="Chromosome 2"/>
</dbReference>
<evidence type="ECO:0000313" key="1">
    <source>
        <dbReference type="EMBL" id="CAH2046905.1"/>
    </source>
</evidence>
<sequence>TRIPWDQKEELSTGTGETLLTFKMEVFQESCCSLRNRSLWESAQKDELSDSFGKALTTKPECLAVRETPENFRRNMCLLRNHTRLLGPYHVPSPLLVWVMLRISESLQKDLSPISLKALLTLRSSLGICALGVRYNCSLNTVARLSGASFRVRANLQSSVSKKWTRLRTIYSKPPSSSQLPLECLNDFNCLLGMSVFEGEAAMNEYTFYRNWVESWLQHIHPSLSKLFEIEICAHSWKRSTFDQQVFKFGLLWECVDIARSRTVYWQCALGTGHIQAFLGVPRRQQAPLPMTVVPTAVYQG</sequence>
<proteinExistence type="predicted"/>